<evidence type="ECO:0000313" key="3">
    <source>
        <dbReference type="Proteomes" id="UP000646749"/>
    </source>
</evidence>
<dbReference type="InterPro" id="IPR036397">
    <property type="entry name" value="RNaseH_sf"/>
</dbReference>
<keyword evidence="3" id="KW-1185">Reference proteome</keyword>
<accession>A0ABQ4EEW3</accession>
<gene>
    <name evidence="2" type="ORF">Pen02_82040</name>
</gene>
<dbReference type="SUPFAM" id="SSF53098">
    <property type="entry name" value="Ribonuclease H-like"/>
    <property type="match status" value="1"/>
</dbReference>
<reference evidence="2 3" key="1">
    <citation type="submission" date="2021-01" db="EMBL/GenBank/DDBJ databases">
        <title>Whole genome shotgun sequence of Plantactinospora endophytica NBRC 110450.</title>
        <authorList>
            <person name="Komaki H."/>
            <person name="Tamura T."/>
        </authorList>
    </citation>
    <scope>NUCLEOTIDE SEQUENCE [LARGE SCALE GENOMIC DNA]</scope>
    <source>
        <strain evidence="2 3">NBRC 110450</strain>
    </source>
</reference>
<dbReference type="InterPro" id="IPR012337">
    <property type="entry name" value="RNaseH-like_sf"/>
</dbReference>
<protein>
    <recommendedName>
        <fullName evidence="1">Tc1-like transposase DDE domain-containing protein</fullName>
    </recommendedName>
</protein>
<dbReference type="Proteomes" id="UP000646749">
    <property type="component" value="Unassembled WGS sequence"/>
</dbReference>
<organism evidence="2 3">
    <name type="scientific">Plantactinospora endophytica</name>
    <dbReference type="NCBI Taxonomy" id="673535"/>
    <lineage>
        <taxon>Bacteria</taxon>
        <taxon>Bacillati</taxon>
        <taxon>Actinomycetota</taxon>
        <taxon>Actinomycetes</taxon>
        <taxon>Micromonosporales</taxon>
        <taxon>Micromonosporaceae</taxon>
        <taxon>Plantactinospora</taxon>
    </lineage>
</organism>
<dbReference type="InterPro" id="IPR038717">
    <property type="entry name" value="Tc1-like_DDE_dom"/>
</dbReference>
<dbReference type="Gene3D" id="3.30.420.10">
    <property type="entry name" value="Ribonuclease H-like superfamily/Ribonuclease H"/>
    <property type="match status" value="1"/>
</dbReference>
<dbReference type="Pfam" id="PF13358">
    <property type="entry name" value="DDE_3"/>
    <property type="match status" value="1"/>
</dbReference>
<comment type="caution">
    <text evidence="2">The sequence shown here is derived from an EMBL/GenBank/DDBJ whole genome shotgun (WGS) entry which is preliminary data.</text>
</comment>
<dbReference type="RefSeq" id="WP_239142020.1">
    <property type="nucleotide sequence ID" value="NZ_BONW01000056.1"/>
</dbReference>
<proteinExistence type="predicted"/>
<feature type="domain" description="Tc1-like transposase DDE" evidence="1">
    <location>
        <begin position="15"/>
        <end position="107"/>
    </location>
</feature>
<evidence type="ECO:0000313" key="2">
    <source>
        <dbReference type="EMBL" id="GIG93268.1"/>
    </source>
</evidence>
<name>A0ABQ4EEW3_9ACTN</name>
<evidence type="ECO:0000259" key="1">
    <source>
        <dbReference type="Pfam" id="PF13358"/>
    </source>
</evidence>
<sequence length="188" mass="22096">MRWPDTRDQGVRHEIAALDLATGKLRYRIRDRKRWREFLSFLKTLRRRWPDQKLHVIVDNFSPHKHPEVHAWCTANRVDLVFLPTNASWLYWIESEFAAVRYFALNGTDHRSHAEQDTAIGDYIRWRNHHAQPKPRSPPVPRSATPITRSRLHDEALVGLCYVGTGWLQCGQNPSQVASWYCRCRSTA</sequence>
<dbReference type="EMBL" id="BONW01000056">
    <property type="protein sequence ID" value="GIG93268.1"/>
    <property type="molecule type" value="Genomic_DNA"/>
</dbReference>